<dbReference type="NCBIfam" id="TIGR00186">
    <property type="entry name" value="rRNA_methyl_3"/>
    <property type="match status" value="1"/>
</dbReference>
<dbReference type="InterPro" id="IPR004441">
    <property type="entry name" value="rRNA_MeTrfase_TrmH"/>
</dbReference>
<dbReference type="InterPro" id="IPR029064">
    <property type="entry name" value="Ribosomal_eL30-like_sf"/>
</dbReference>
<keyword evidence="1 4" id="KW-0489">Methyltransferase</keyword>
<dbReference type="InterPro" id="IPR029028">
    <property type="entry name" value="Alpha/beta_knot_MTases"/>
</dbReference>
<dbReference type="GO" id="GO:0006396">
    <property type="term" value="P:RNA processing"/>
    <property type="evidence" value="ECO:0007669"/>
    <property type="project" value="InterPro"/>
</dbReference>
<protein>
    <submittedName>
        <fullName evidence="4">23S rRNA (Guanosine2251-2'-O)-methyltransferase</fullName>
    </submittedName>
</protein>
<organism evidence="4 5">
    <name type="scientific">Thermodesulforhabdus norvegica</name>
    <dbReference type="NCBI Taxonomy" id="39841"/>
    <lineage>
        <taxon>Bacteria</taxon>
        <taxon>Pseudomonadati</taxon>
        <taxon>Thermodesulfobacteriota</taxon>
        <taxon>Syntrophobacteria</taxon>
        <taxon>Syntrophobacterales</taxon>
        <taxon>Thermodesulforhabdaceae</taxon>
        <taxon>Thermodesulforhabdus</taxon>
    </lineage>
</organism>
<dbReference type="Pfam" id="PF08032">
    <property type="entry name" value="SpoU_sub_bind"/>
    <property type="match status" value="1"/>
</dbReference>
<sequence length="250" mass="27194">MKYLWISGIHPVEEALKLNPEAVVEVLVAREGSVIEAIVEDSRRLNIPVKKVSPQSLHKITGYKNHQGVAARLESFHYTDLDDFLERVPEKPGLLILDCIQDPQNFGSILRSAAFFGINGIVLPEYRSVSVTPAVAKVAAGALGRVPVIRVKNLSRAVTALKEKEILVIGLDAHTECSIYDLDLTVGVAFVIGNEHSGLRRKTRESCDTLATIPRGGPMESLNAAVSAAVACAELRRQRLISGRTGVLQK</sequence>
<keyword evidence="5" id="KW-1185">Reference proteome</keyword>
<dbReference type="GO" id="GO:0003723">
    <property type="term" value="F:RNA binding"/>
    <property type="evidence" value="ECO:0007669"/>
    <property type="project" value="InterPro"/>
</dbReference>
<evidence type="ECO:0000313" key="4">
    <source>
        <dbReference type="EMBL" id="SFM62034.1"/>
    </source>
</evidence>
<dbReference type="PANTHER" id="PTHR46429:SF1">
    <property type="entry name" value="23S RRNA (GUANOSINE-2'-O-)-METHYLTRANSFERASE RLMB"/>
    <property type="match status" value="1"/>
</dbReference>
<dbReference type="OrthoDB" id="9785673at2"/>
<name>A0A1I4SCH7_9BACT</name>
<dbReference type="InterPro" id="IPR001537">
    <property type="entry name" value="SpoU_MeTrfase"/>
</dbReference>
<dbReference type="PANTHER" id="PTHR46429">
    <property type="entry name" value="23S RRNA (GUANOSINE-2'-O-)-METHYLTRANSFERASE RLMB"/>
    <property type="match status" value="1"/>
</dbReference>
<gene>
    <name evidence="4" type="ORF">SAMN05660836_00881</name>
</gene>
<evidence type="ECO:0000256" key="2">
    <source>
        <dbReference type="ARBA" id="ARBA00022679"/>
    </source>
</evidence>
<dbReference type="InterPro" id="IPR013123">
    <property type="entry name" value="SpoU_subst-bd"/>
</dbReference>
<dbReference type="Gene3D" id="3.40.1280.10">
    <property type="match status" value="1"/>
</dbReference>
<reference evidence="4 5" key="1">
    <citation type="submission" date="2016-10" db="EMBL/GenBank/DDBJ databases">
        <authorList>
            <person name="de Groot N.N."/>
        </authorList>
    </citation>
    <scope>NUCLEOTIDE SEQUENCE [LARGE SCALE GENOMIC DNA]</scope>
    <source>
        <strain evidence="4 5">DSM 9990</strain>
    </source>
</reference>
<feature type="domain" description="RNA 2-O ribose methyltransferase substrate binding" evidence="3">
    <location>
        <begin position="5"/>
        <end position="79"/>
    </location>
</feature>
<dbReference type="SUPFAM" id="SSF75217">
    <property type="entry name" value="alpha/beta knot"/>
    <property type="match status" value="1"/>
</dbReference>
<evidence type="ECO:0000313" key="5">
    <source>
        <dbReference type="Proteomes" id="UP000199611"/>
    </source>
</evidence>
<dbReference type="SUPFAM" id="SSF55315">
    <property type="entry name" value="L30e-like"/>
    <property type="match status" value="1"/>
</dbReference>
<dbReference type="AlphaFoldDB" id="A0A1I4SCH7"/>
<dbReference type="GO" id="GO:0008173">
    <property type="term" value="F:RNA methyltransferase activity"/>
    <property type="evidence" value="ECO:0007669"/>
    <property type="project" value="InterPro"/>
</dbReference>
<accession>A0A1I4SCH7</accession>
<dbReference type="RefSeq" id="WP_093393771.1">
    <property type="nucleotide sequence ID" value="NZ_FOUU01000002.1"/>
</dbReference>
<evidence type="ECO:0000256" key="1">
    <source>
        <dbReference type="ARBA" id="ARBA00022603"/>
    </source>
</evidence>
<dbReference type="InterPro" id="IPR029026">
    <property type="entry name" value="tRNA_m1G_MTases_N"/>
</dbReference>
<dbReference type="SMART" id="SM00967">
    <property type="entry name" value="SpoU_sub_bind"/>
    <property type="match status" value="1"/>
</dbReference>
<dbReference type="GO" id="GO:0032259">
    <property type="term" value="P:methylation"/>
    <property type="evidence" value="ECO:0007669"/>
    <property type="project" value="UniProtKB-KW"/>
</dbReference>
<dbReference type="Gene3D" id="3.30.1330.30">
    <property type="match status" value="1"/>
</dbReference>
<evidence type="ECO:0000259" key="3">
    <source>
        <dbReference type="SMART" id="SM00967"/>
    </source>
</evidence>
<dbReference type="STRING" id="39841.SAMN05660836_00881"/>
<dbReference type="CDD" id="cd18103">
    <property type="entry name" value="SpoU-like_RlmB"/>
    <property type="match status" value="1"/>
</dbReference>
<dbReference type="EMBL" id="FOUU01000002">
    <property type="protein sequence ID" value="SFM62034.1"/>
    <property type="molecule type" value="Genomic_DNA"/>
</dbReference>
<dbReference type="Pfam" id="PF00588">
    <property type="entry name" value="SpoU_methylase"/>
    <property type="match status" value="1"/>
</dbReference>
<proteinExistence type="predicted"/>
<dbReference type="GO" id="GO:0005829">
    <property type="term" value="C:cytosol"/>
    <property type="evidence" value="ECO:0007669"/>
    <property type="project" value="TreeGrafter"/>
</dbReference>
<dbReference type="Proteomes" id="UP000199611">
    <property type="component" value="Unassembled WGS sequence"/>
</dbReference>
<keyword evidence="2 4" id="KW-0808">Transferase</keyword>